<keyword evidence="3" id="KW-1185">Reference proteome</keyword>
<accession>A0A7C8IA22</accession>
<organism evidence="2 3">
    <name type="scientific">Massariosphaeria phaeospora</name>
    <dbReference type="NCBI Taxonomy" id="100035"/>
    <lineage>
        <taxon>Eukaryota</taxon>
        <taxon>Fungi</taxon>
        <taxon>Dikarya</taxon>
        <taxon>Ascomycota</taxon>
        <taxon>Pezizomycotina</taxon>
        <taxon>Dothideomycetes</taxon>
        <taxon>Pleosporomycetidae</taxon>
        <taxon>Pleosporales</taxon>
        <taxon>Pleosporales incertae sedis</taxon>
        <taxon>Massariosphaeria</taxon>
    </lineage>
</organism>
<feature type="transmembrane region" description="Helical" evidence="1">
    <location>
        <begin position="21"/>
        <end position="45"/>
    </location>
</feature>
<feature type="transmembrane region" description="Helical" evidence="1">
    <location>
        <begin position="65"/>
        <end position="85"/>
    </location>
</feature>
<dbReference type="EMBL" id="JAADJZ010000008">
    <property type="protein sequence ID" value="KAF2873066.1"/>
    <property type="molecule type" value="Genomic_DNA"/>
</dbReference>
<protein>
    <submittedName>
        <fullName evidence="2">Uncharacterized protein</fullName>
    </submittedName>
</protein>
<evidence type="ECO:0000313" key="3">
    <source>
        <dbReference type="Proteomes" id="UP000481861"/>
    </source>
</evidence>
<dbReference type="InterPro" id="IPR013869">
    <property type="entry name" value="DUF1757"/>
</dbReference>
<name>A0A7C8IA22_9PLEO</name>
<evidence type="ECO:0000256" key="1">
    <source>
        <dbReference type="SAM" id="Phobius"/>
    </source>
</evidence>
<evidence type="ECO:0000313" key="2">
    <source>
        <dbReference type="EMBL" id="KAF2873066.1"/>
    </source>
</evidence>
<dbReference type="Proteomes" id="UP000481861">
    <property type="component" value="Unassembled WGS sequence"/>
</dbReference>
<gene>
    <name evidence="2" type="ORF">BDV95DRAFT_568697</name>
</gene>
<dbReference type="PANTHER" id="PTHR38636">
    <property type="entry name" value="PROTEIN CBG20488"/>
    <property type="match status" value="1"/>
</dbReference>
<keyword evidence="1" id="KW-0472">Membrane</keyword>
<sequence>MTSLFPHAPYAEDQSRAHEILYLHVIRAAAMMGSGIAMLTAPVSLLVSRYRHNTPFDQPTFIPRLLIHAGRGIVIGSVLGGLMTWGRMRGKEEIEWQDRSWRILENKGEVNTDWWTIDGAAIGAVAGVFLARGGRLPMSVTRSAVGGAGIGMNAGVNYMFYSFNNGRKPA</sequence>
<keyword evidence="1" id="KW-1133">Transmembrane helix</keyword>
<dbReference type="AlphaFoldDB" id="A0A7C8IA22"/>
<dbReference type="OrthoDB" id="544298at2759"/>
<dbReference type="PANTHER" id="PTHR38636:SF1">
    <property type="entry name" value="CHLORIDE CHANNEL PROTEIN CLC-D"/>
    <property type="match status" value="1"/>
</dbReference>
<dbReference type="Pfam" id="PF08560">
    <property type="entry name" value="DUF1757"/>
    <property type="match status" value="1"/>
</dbReference>
<keyword evidence="1" id="KW-0812">Transmembrane</keyword>
<comment type="caution">
    <text evidence="2">The sequence shown here is derived from an EMBL/GenBank/DDBJ whole genome shotgun (WGS) entry which is preliminary data.</text>
</comment>
<reference evidence="2 3" key="1">
    <citation type="submission" date="2020-01" db="EMBL/GenBank/DDBJ databases">
        <authorList>
            <consortium name="DOE Joint Genome Institute"/>
            <person name="Haridas S."/>
            <person name="Albert R."/>
            <person name="Binder M."/>
            <person name="Bloem J."/>
            <person name="Labutti K."/>
            <person name="Salamov A."/>
            <person name="Andreopoulos B."/>
            <person name="Baker S.E."/>
            <person name="Barry K."/>
            <person name="Bills G."/>
            <person name="Bluhm B.H."/>
            <person name="Cannon C."/>
            <person name="Castanera R."/>
            <person name="Culley D.E."/>
            <person name="Daum C."/>
            <person name="Ezra D."/>
            <person name="Gonzalez J.B."/>
            <person name="Henrissat B."/>
            <person name="Kuo A."/>
            <person name="Liang C."/>
            <person name="Lipzen A."/>
            <person name="Lutzoni F."/>
            <person name="Magnuson J."/>
            <person name="Mondo S."/>
            <person name="Nolan M."/>
            <person name="Ohm R."/>
            <person name="Pangilinan J."/>
            <person name="Park H.-J.H."/>
            <person name="Ramirez L."/>
            <person name="Alfaro M."/>
            <person name="Sun H."/>
            <person name="Tritt A."/>
            <person name="Yoshinaga Y."/>
            <person name="Zwiers L.-H.L."/>
            <person name="Turgeon B.G."/>
            <person name="Goodwin S.B."/>
            <person name="Spatafora J.W."/>
            <person name="Crous P.W."/>
            <person name="Grigoriev I.V."/>
        </authorList>
    </citation>
    <scope>NUCLEOTIDE SEQUENCE [LARGE SCALE GENOMIC DNA]</scope>
    <source>
        <strain evidence="2 3">CBS 611.86</strain>
    </source>
</reference>
<proteinExistence type="predicted"/>